<feature type="compositionally biased region" description="Basic and acidic residues" evidence="7">
    <location>
        <begin position="625"/>
        <end position="645"/>
    </location>
</feature>
<proteinExistence type="inferred from homology"/>
<accession>A0A7S4VMH3</accession>
<dbReference type="SMART" id="SM00242">
    <property type="entry name" value="MYSc"/>
    <property type="match status" value="1"/>
</dbReference>
<name>A0A7S4VMH3_9STRA</name>
<dbReference type="PROSITE" id="PS51456">
    <property type="entry name" value="MYOSIN_MOTOR"/>
    <property type="match status" value="1"/>
</dbReference>
<sequence length="730" mass="81792">MHFSGEGLITGASIETYLLEKVRLLSQADGERNYHIFYEVLKGMDDTELNKYFLTNKTAEHFKLTNASGVYDRGDGTDDGEQFLDIVDAFDNIGIAQETKDKILAVTCALLHASNLSFKSLSEDESKLDEENAHFDPFISLLGVTGETLNKHICSVSLQFGKETHLKSLPKDKAEKGMESFIKATYDALFTRVVQLINASISTKEQESKKATIGVLDIFGFESFTTNSLEQLCINYCNEILQRQFNSAVFMKGQEEYEREGIDWDFVSYPDNRSVLDLIDSGKPSIFNHLADQSKLPRATDKGFASAIYKSFKTNKHLEATNQQVTNLKFSVAHYAGLVEYDAKGFLNKDRDELPKGAAEMLFSSSNEFIKELAAIISNPSSSESIAGGANSTSSVKKRMGSSRDTISAKFRRQLRGMRQKIDSMNPHFVRCLKPNDELVPDYFDPVMIVDQLRSGGVVEAVRISRTGYPQRFSFSSFVDRYWMLGCEVVGQTPVTKELVEALVTVIGFDGVQVGKTTVFLRQQKSERLETLRRQRVNSSVIRIQAICRGYIAHKLYRKSLESIVQVQCYIRRMTSIAKVNRIRRQQVEEQAAMIIQCAVRCKKARSVLEGRRVRRQQLEEQAARESLEQAARESLEQAARKTPDLESSDTTVSIPSTTELATEAAVSPLTKSAAPSLVDEKVPPASVSDASKKVYKKKPNHIVGDGTIDSIKEKMEKGSFTYMKDTGVW</sequence>
<dbReference type="Pfam" id="PF00063">
    <property type="entry name" value="Myosin_head"/>
    <property type="match status" value="1"/>
</dbReference>
<dbReference type="EMBL" id="HBNS01008802">
    <property type="protein sequence ID" value="CAE4592319.1"/>
    <property type="molecule type" value="Transcribed_RNA"/>
</dbReference>
<dbReference type="Gene3D" id="1.10.10.820">
    <property type="match status" value="1"/>
</dbReference>
<dbReference type="SMART" id="SM00015">
    <property type="entry name" value="IQ"/>
    <property type="match status" value="2"/>
</dbReference>
<dbReference type="GO" id="GO:0005524">
    <property type="term" value="F:ATP binding"/>
    <property type="evidence" value="ECO:0007669"/>
    <property type="project" value="UniProtKB-KW"/>
</dbReference>
<evidence type="ECO:0000256" key="3">
    <source>
        <dbReference type="ARBA" id="ARBA00023123"/>
    </source>
</evidence>
<dbReference type="Gene3D" id="1.20.58.530">
    <property type="match status" value="1"/>
</dbReference>
<keyword evidence="5 6" id="KW-0009">Actin-binding</keyword>
<dbReference type="GO" id="GO:0051015">
    <property type="term" value="F:actin filament binding"/>
    <property type="evidence" value="ECO:0007669"/>
    <property type="project" value="TreeGrafter"/>
</dbReference>
<dbReference type="SUPFAM" id="SSF52540">
    <property type="entry name" value="P-loop containing nucleoside triphosphate hydrolases"/>
    <property type="match status" value="1"/>
</dbReference>
<dbReference type="Gene3D" id="1.20.5.4820">
    <property type="match status" value="1"/>
</dbReference>
<feature type="region of interest" description="Actin-binding" evidence="6">
    <location>
        <begin position="415"/>
        <end position="437"/>
    </location>
</feature>
<protein>
    <recommendedName>
        <fullName evidence="8">Myosin motor domain-containing protein</fullName>
    </recommendedName>
</protein>
<dbReference type="InterPro" id="IPR000048">
    <property type="entry name" value="IQ_motif_EF-hand-BS"/>
</dbReference>
<dbReference type="GO" id="GO:0005737">
    <property type="term" value="C:cytoplasm"/>
    <property type="evidence" value="ECO:0007669"/>
    <property type="project" value="TreeGrafter"/>
</dbReference>
<comment type="caution">
    <text evidence="6">Lacks conserved residue(s) required for the propagation of feature annotation.</text>
</comment>
<dbReference type="PANTHER" id="PTHR13140">
    <property type="entry name" value="MYOSIN"/>
    <property type="match status" value="1"/>
</dbReference>
<dbReference type="AlphaFoldDB" id="A0A7S4VMH3"/>
<dbReference type="InterPro" id="IPR027417">
    <property type="entry name" value="P-loop_NTPase"/>
</dbReference>
<dbReference type="Gene3D" id="1.20.120.720">
    <property type="entry name" value="Myosin VI head, motor domain, U50 subdomain"/>
    <property type="match status" value="1"/>
</dbReference>
<feature type="region of interest" description="Disordered" evidence="7">
    <location>
        <begin position="382"/>
        <end position="404"/>
    </location>
</feature>
<reference evidence="9" key="1">
    <citation type="submission" date="2021-01" db="EMBL/GenBank/DDBJ databases">
        <authorList>
            <person name="Corre E."/>
            <person name="Pelletier E."/>
            <person name="Niang G."/>
            <person name="Scheremetjew M."/>
            <person name="Finn R."/>
            <person name="Kale V."/>
            <person name="Holt S."/>
            <person name="Cochrane G."/>
            <person name="Meng A."/>
            <person name="Brown T."/>
            <person name="Cohen L."/>
        </authorList>
    </citation>
    <scope>NUCLEOTIDE SEQUENCE</scope>
    <source>
        <strain evidence="9">GSO104</strain>
    </source>
</reference>
<evidence type="ECO:0000256" key="4">
    <source>
        <dbReference type="ARBA" id="ARBA00023175"/>
    </source>
</evidence>
<evidence type="ECO:0000256" key="1">
    <source>
        <dbReference type="ARBA" id="ARBA00022741"/>
    </source>
</evidence>
<feature type="domain" description="Myosin motor" evidence="8">
    <location>
        <begin position="1"/>
        <end position="534"/>
    </location>
</feature>
<organism evidence="9">
    <name type="scientific">Ditylum brightwellii</name>
    <dbReference type="NCBI Taxonomy" id="49249"/>
    <lineage>
        <taxon>Eukaryota</taxon>
        <taxon>Sar</taxon>
        <taxon>Stramenopiles</taxon>
        <taxon>Ochrophyta</taxon>
        <taxon>Bacillariophyta</taxon>
        <taxon>Mediophyceae</taxon>
        <taxon>Lithodesmiophycidae</taxon>
        <taxon>Lithodesmiales</taxon>
        <taxon>Lithodesmiaceae</taxon>
        <taxon>Ditylum</taxon>
    </lineage>
</organism>
<evidence type="ECO:0000259" key="8">
    <source>
        <dbReference type="PROSITE" id="PS51456"/>
    </source>
</evidence>
<evidence type="ECO:0000256" key="6">
    <source>
        <dbReference type="PROSITE-ProRule" id="PRU00782"/>
    </source>
</evidence>
<dbReference type="Gene3D" id="3.40.850.10">
    <property type="entry name" value="Kinesin motor domain"/>
    <property type="match status" value="1"/>
</dbReference>
<evidence type="ECO:0000256" key="5">
    <source>
        <dbReference type="ARBA" id="ARBA00023203"/>
    </source>
</evidence>
<keyword evidence="3 6" id="KW-0518">Myosin</keyword>
<evidence type="ECO:0000256" key="7">
    <source>
        <dbReference type="SAM" id="MobiDB-lite"/>
    </source>
</evidence>
<feature type="compositionally biased region" description="Polar residues" evidence="7">
    <location>
        <begin position="382"/>
        <end position="395"/>
    </location>
</feature>
<evidence type="ECO:0000313" key="9">
    <source>
        <dbReference type="EMBL" id="CAE4592319.1"/>
    </source>
</evidence>
<dbReference type="GO" id="GO:0016459">
    <property type="term" value="C:myosin complex"/>
    <property type="evidence" value="ECO:0007669"/>
    <property type="project" value="UniProtKB-KW"/>
</dbReference>
<dbReference type="InterPro" id="IPR036961">
    <property type="entry name" value="Kinesin_motor_dom_sf"/>
</dbReference>
<dbReference type="GO" id="GO:0016020">
    <property type="term" value="C:membrane"/>
    <property type="evidence" value="ECO:0007669"/>
    <property type="project" value="TreeGrafter"/>
</dbReference>
<feature type="region of interest" description="Disordered" evidence="7">
    <location>
        <begin position="625"/>
        <end position="655"/>
    </location>
</feature>
<dbReference type="PANTHER" id="PTHR13140:SF845">
    <property type="entry name" value="MYOSIN-LIKE PROTEIN"/>
    <property type="match status" value="1"/>
</dbReference>
<keyword evidence="4" id="KW-0505">Motor protein</keyword>
<dbReference type="GO" id="GO:0007015">
    <property type="term" value="P:actin filament organization"/>
    <property type="evidence" value="ECO:0007669"/>
    <property type="project" value="TreeGrafter"/>
</dbReference>
<dbReference type="Pfam" id="PF00612">
    <property type="entry name" value="IQ"/>
    <property type="match status" value="2"/>
</dbReference>
<comment type="similarity">
    <text evidence="6">Belongs to the TRAFAC class myosin-kinesin ATPase superfamily. Myosin family.</text>
</comment>
<dbReference type="InterPro" id="IPR001609">
    <property type="entry name" value="Myosin_head_motor_dom-like"/>
</dbReference>
<keyword evidence="2" id="KW-0067">ATP-binding</keyword>
<dbReference type="GO" id="GO:0000146">
    <property type="term" value="F:microfilament motor activity"/>
    <property type="evidence" value="ECO:0007669"/>
    <property type="project" value="TreeGrafter"/>
</dbReference>
<evidence type="ECO:0000256" key="2">
    <source>
        <dbReference type="ARBA" id="ARBA00022840"/>
    </source>
</evidence>
<keyword evidence="1" id="KW-0547">Nucleotide-binding</keyword>
<dbReference type="PROSITE" id="PS50096">
    <property type="entry name" value="IQ"/>
    <property type="match status" value="1"/>
</dbReference>
<dbReference type="CDD" id="cd00124">
    <property type="entry name" value="MYSc"/>
    <property type="match status" value="1"/>
</dbReference>
<gene>
    <name evidence="9" type="ORF">DBRI00130_LOCUS7116</name>
</gene>